<comment type="function">
    <text evidence="7">Catalyzes the specific phosphorylation of the 3-hydroxyl group of shikimic acid using ATP as a cosubstrate.</text>
</comment>
<evidence type="ECO:0000256" key="3">
    <source>
        <dbReference type="ARBA" id="ARBA00022741"/>
    </source>
</evidence>
<dbReference type="UniPathway" id="UPA00053">
    <property type="reaction ID" value="UER00088"/>
</dbReference>
<keyword evidence="7" id="KW-0479">Metal-binding</keyword>
<feature type="binding site" evidence="7">
    <location>
        <position position="57"/>
    </location>
    <ligand>
        <name>substrate</name>
    </ligand>
</feature>
<dbReference type="PRINTS" id="PR01100">
    <property type="entry name" value="SHIKIMTKNASE"/>
</dbReference>
<evidence type="ECO:0000313" key="9">
    <source>
        <dbReference type="Proteomes" id="UP000003438"/>
    </source>
</evidence>
<organism evidence="8 9">
    <name type="scientific">Subdoligranulum variabile DSM 15176</name>
    <dbReference type="NCBI Taxonomy" id="411471"/>
    <lineage>
        <taxon>Bacteria</taxon>
        <taxon>Bacillati</taxon>
        <taxon>Bacillota</taxon>
        <taxon>Clostridia</taxon>
        <taxon>Eubacteriales</taxon>
        <taxon>Oscillospiraceae</taxon>
        <taxon>Subdoligranulum</taxon>
    </lineage>
</organism>
<dbReference type="GO" id="GO:0009423">
    <property type="term" value="P:chorismate biosynthetic process"/>
    <property type="evidence" value="ECO:0007669"/>
    <property type="project" value="UniProtKB-UniRule"/>
</dbReference>
<dbReference type="EMBL" id="ACBY02000068">
    <property type="protein sequence ID" value="EFB74557.1"/>
    <property type="molecule type" value="Genomic_DNA"/>
</dbReference>
<feature type="binding site" evidence="7">
    <location>
        <position position="136"/>
    </location>
    <ligand>
        <name>substrate</name>
    </ligand>
</feature>
<dbReference type="PANTHER" id="PTHR21087">
    <property type="entry name" value="SHIKIMATE KINASE"/>
    <property type="match status" value="1"/>
</dbReference>
<evidence type="ECO:0000256" key="2">
    <source>
        <dbReference type="ARBA" id="ARBA00022679"/>
    </source>
</evidence>
<keyword evidence="9" id="KW-1185">Reference proteome</keyword>
<feature type="binding site" evidence="7">
    <location>
        <position position="33"/>
    </location>
    <ligand>
        <name>substrate</name>
    </ligand>
</feature>
<sequence length="173" mass="19108">MDTLFLIGFMGAGKTSVSRALSRQLGRPVVEMDQRIAEQEGMSVSDIFARKGEGYFRSCETALLNSFSHSEPCVVSCGGGVPMREENVAAMRRSGLVVLLTARPEVILRRVKDDHSRPLLEGHKDIAYIAALMEQRRPKYEAAADITVDTSDRTIAEICREVLQQAALRGQPQ</sequence>
<dbReference type="GO" id="GO:0004765">
    <property type="term" value="F:shikimate kinase activity"/>
    <property type="evidence" value="ECO:0007669"/>
    <property type="project" value="UniProtKB-UniRule"/>
</dbReference>
<keyword evidence="6 7" id="KW-0057">Aromatic amino acid biosynthesis</keyword>
<keyword evidence="5 7" id="KW-0067">ATP-binding</keyword>
<feature type="binding site" evidence="7">
    <location>
        <position position="117"/>
    </location>
    <ligand>
        <name>ATP</name>
        <dbReference type="ChEBI" id="CHEBI:30616"/>
    </ligand>
</feature>
<dbReference type="Pfam" id="PF01202">
    <property type="entry name" value="SKI"/>
    <property type="match status" value="1"/>
</dbReference>
<keyword evidence="1 7" id="KW-0028">Amino-acid biosynthesis</keyword>
<dbReference type="InterPro" id="IPR000623">
    <property type="entry name" value="Shikimate_kinase/TSH1"/>
</dbReference>
<dbReference type="SUPFAM" id="SSF52540">
    <property type="entry name" value="P-loop containing nucleoside triphosphate hydrolases"/>
    <property type="match status" value="1"/>
</dbReference>
<dbReference type="STRING" id="411471.SUBVAR_07212"/>
<dbReference type="CDD" id="cd00464">
    <property type="entry name" value="SK"/>
    <property type="match status" value="1"/>
</dbReference>
<evidence type="ECO:0000256" key="6">
    <source>
        <dbReference type="ARBA" id="ARBA00023141"/>
    </source>
</evidence>
<dbReference type="EC" id="2.7.1.71" evidence="7"/>
<comment type="subcellular location">
    <subcellularLocation>
        <location evidence="7">Cytoplasm</location>
    </subcellularLocation>
</comment>
<dbReference type="HAMAP" id="MF_00109">
    <property type="entry name" value="Shikimate_kinase"/>
    <property type="match status" value="1"/>
</dbReference>
<feature type="binding site" evidence="7">
    <location>
        <begin position="11"/>
        <end position="16"/>
    </location>
    <ligand>
        <name>ATP</name>
        <dbReference type="ChEBI" id="CHEBI:30616"/>
    </ligand>
</feature>
<comment type="subunit">
    <text evidence="7">Monomer.</text>
</comment>
<feature type="binding site" evidence="7">
    <location>
        <position position="153"/>
    </location>
    <ligand>
        <name>ATP</name>
        <dbReference type="ChEBI" id="CHEBI:30616"/>
    </ligand>
</feature>
<keyword evidence="3 7" id="KW-0547">Nucleotide-binding</keyword>
<dbReference type="GO" id="GO:0009073">
    <property type="term" value="P:aromatic amino acid family biosynthetic process"/>
    <property type="evidence" value="ECO:0007669"/>
    <property type="project" value="UniProtKB-KW"/>
</dbReference>
<dbReference type="Gene3D" id="3.40.50.300">
    <property type="entry name" value="P-loop containing nucleotide triphosphate hydrolases"/>
    <property type="match status" value="1"/>
</dbReference>
<feature type="binding site" evidence="7">
    <location>
        <position position="79"/>
    </location>
    <ligand>
        <name>substrate</name>
    </ligand>
</feature>
<name>D1PS29_9FIRM</name>
<comment type="cofactor">
    <cofactor evidence="7">
        <name>Mg(2+)</name>
        <dbReference type="ChEBI" id="CHEBI:18420"/>
    </cofactor>
    <text evidence="7">Binds 1 Mg(2+) ion per subunit.</text>
</comment>
<feature type="binding site" evidence="7">
    <location>
        <position position="15"/>
    </location>
    <ligand>
        <name>Mg(2+)</name>
        <dbReference type="ChEBI" id="CHEBI:18420"/>
    </ligand>
</feature>
<proteinExistence type="inferred from homology"/>
<comment type="catalytic activity">
    <reaction evidence="7">
        <text>shikimate + ATP = 3-phosphoshikimate + ADP + H(+)</text>
        <dbReference type="Rhea" id="RHEA:13121"/>
        <dbReference type="ChEBI" id="CHEBI:15378"/>
        <dbReference type="ChEBI" id="CHEBI:30616"/>
        <dbReference type="ChEBI" id="CHEBI:36208"/>
        <dbReference type="ChEBI" id="CHEBI:145989"/>
        <dbReference type="ChEBI" id="CHEBI:456216"/>
        <dbReference type="EC" id="2.7.1.71"/>
    </reaction>
</comment>
<gene>
    <name evidence="7 8" type="primary">aroK</name>
    <name evidence="8" type="ORF">SUBVAR_07212</name>
</gene>
<dbReference type="InterPro" id="IPR031322">
    <property type="entry name" value="Shikimate/glucono_kinase"/>
</dbReference>
<dbReference type="Proteomes" id="UP000003438">
    <property type="component" value="Unassembled WGS sequence"/>
</dbReference>
<dbReference type="InterPro" id="IPR027417">
    <property type="entry name" value="P-loop_NTPase"/>
</dbReference>
<reference evidence="8" key="1">
    <citation type="submission" date="2009-12" db="EMBL/GenBank/DDBJ databases">
        <authorList>
            <person name="Weinstock G."/>
            <person name="Sodergren E."/>
            <person name="Clifton S."/>
            <person name="Fulton L."/>
            <person name="Fulton B."/>
            <person name="Courtney L."/>
            <person name="Fronick C."/>
            <person name="Harrison M."/>
            <person name="Strong C."/>
            <person name="Farmer C."/>
            <person name="Delahaunty K."/>
            <person name="Markovic C."/>
            <person name="Hall O."/>
            <person name="Minx P."/>
            <person name="Tomlinson C."/>
            <person name="Mitreva M."/>
            <person name="Nelson J."/>
            <person name="Hou S."/>
            <person name="Wollam A."/>
            <person name="Pepin K.H."/>
            <person name="Johnson M."/>
            <person name="Bhonagiri V."/>
            <person name="Nash W.E."/>
            <person name="Warren W."/>
            <person name="Chinwalla A."/>
            <person name="Mardis E.R."/>
            <person name="Wilson R.K."/>
        </authorList>
    </citation>
    <scope>NUCLEOTIDE SEQUENCE [LARGE SCALE GENOMIC DNA]</scope>
    <source>
        <strain evidence="8">DSM 15176</strain>
    </source>
</reference>
<dbReference type="eggNOG" id="COG0703">
    <property type="taxonomic scope" value="Bacteria"/>
</dbReference>
<comment type="pathway">
    <text evidence="7">Metabolic intermediate biosynthesis; chorismate biosynthesis; chorismate from D-erythrose 4-phosphate and phosphoenolpyruvate: step 5/7.</text>
</comment>
<dbReference type="HOGENOM" id="CLU_057607_4_3_9"/>
<evidence type="ECO:0000313" key="8">
    <source>
        <dbReference type="EMBL" id="EFB74557.1"/>
    </source>
</evidence>
<comment type="similarity">
    <text evidence="7">Belongs to the shikimate kinase family.</text>
</comment>
<dbReference type="AlphaFoldDB" id="D1PS29"/>
<dbReference type="GO" id="GO:0000287">
    <property type="term" value="F:magnesium ion binding"/>
    <property type="evidence" value="ECO:0007669"/>
    <property type="project" value="UniProtKB-UniRule"/>
</dbReference>
<dbReference type="GO" id="GO:0005524">
    <property type="term" value="F:ATP binding"/>
    <property type="evidence" value="ECO:0007669"/>
    <property type="project" value="UniProtKB-UniRule"/>
</dbReference>
<evidence type="ECO:0000256" key="7">
    <source>
        <dbReference type="HAMAP-Rule" id="MF_00109"/>
    </source>
</evidence>
<keyword evidence="7" id="KW-0963">Cytoplasm</keyword>
<keyword evidence="7" id="KW-0460">Magnesium</keyword>
<keyword evidence="4 7" id="KW-0418">Kinase</keyword>
<evidence type="ECO:0000256" key="4">
    <source>
        <dbReference type="ARBA" id="ARBA00022777"/>
    </source>
</evidence>
<dbReference type="GO" id="GO:0008652">
    <property type="term" value="P:amino acid biosynthetic process"/>
    <property type="evidence" value="ECO:0007669"/>
    <property type="project" value="UniProtKB-KW"/>
</dbReference>
<evidence type="ECO:0000256" key="5">
    <source>
        <dbReference type="ARBA" id="ARBA00022840"/>
    </source>
</evidence>
<accession>D1PS29</accession>
<dbReference type="PANTHER" id="PTHR21087:SF16">
    <property type="entry name" value="SHIKIMATE KINASE 1, CHLOROPLASTIC"/>
    <property type="match status" value="1"/>
</dbReference>
<dbReference type="OrthoDB" id="9800332at2"/>
<dbReference type="RefSeq" id="WP_007048557.1">
    <property type="nucleotide sequence ID" value="NZ_GG704771.1"/>
</dbReference>
<keyword evidence="2 7" id="KW-0808">Transferase</keyword>
<comment type="caution">
    <text evidence="8">The sequence shown here is derived from an EMBL/GenBank/DDBJ whole genome shotgun (WGS) entry which is preliminary data.</text>
</comment>
<evidence type="ECO:0000256" key="1">
    <source>
        <dbReference type="ARBA" id="ARBA00022605"/>
    </source>
</evidence>
<dbReference type="GO" id="GO:0005829">
    <property type="term" value="C:cytosol"/>
    <property type="evidence" value="ECO:0007669"/>
    <property type="project" value="TreeGrafter"/>
</dbReference>
<protein>
    <recommendedName>
        <fullName evidence="7">Shikimate kinase</fullName>
        <shortName evidence="7">SK</shortName>
        <ecNumber evidence="7">2.7.1.71</ecNumber>
    </recommendedName>
</protein>